<evidence type="ECO:0000313" key="3">
    <source>
        <dbReference type="Proteomes" id="UP000254762"/>
    </source>
</evidence>
<evidence type="ECO:0000313" key="2">
    <source>
        <dbReference type="EMBL" id="SUG32462.1"/>
    </source>
</evidence>
<dbReference type="AlphaFoldDB" id="A0A379SSA8"/>
<accession>A0A379SSA8</accession>
<organism evidence="2 3">
    <name type="scientific">Salmonella enterica subsp. arizonae</name>
    <dbReference type="NCBI Taxonomy" id="59203"/>
    <lineage>
        <taxon>Bacteria</taxon>
        <taxon>Pseudomonadati</taxon>
        <taxon>Pseudomonadota</taxon>
        <taxon>Gammaproteobacteria</taxon>
        <taxon>Enterobacterales</taxon>
        <taxon>Enterobacteriaceae</taxon>
        <taxon>Salmonella</taxon>
    </lineage>
</organism>
<gene>
    <name evidence="2" type="ORF">NCTC7304_01893</name>
</gene>
<proteinExistence type="predicted"/>
<reference evidence="2 3" key="1">
    <citation type="submission" date="2018-06" db="EMBL/GenBank/DDBJ databases">
        <authorList>
            <consortium name="Pathogen Informatics"/>
            <person name="Doyle S."/>
        </authorList>
    </citation>
    <scope>NUCLEOTIDE SEQUENCE [LARGE SCALE GENOMIC DNA]</scope>
    <source>
        <strain evidence="2 3">NCTC7304</strain>
    </source>
</reference>
<name>A0A379SSA8_SALER</name>
<dbReference type="Proteomes" id="UP000254762">
    <property type="component" value="Unassembled WGS sequence"/>
</dbReference>
<feature type="compositionally biased region" description="Polar residues" evidence="1">
    <location>
        <begin position="135"/>
        <end position="146"/>
    </location>
</feature>
<feature type="compositionally biased region" description="Polar residues" evidence="1">
    <location>
        <begin position="69"/>
        <end position="88"/>
    </location>
</feature>
<dbReference type="EMBL" id="UGXD01000002">
    <property type="protein sequence ID" value="SUG32462.1"/>
    <property type="molecule type" value="Genomic_DNA"/>
</dbReference>
<evidence type="ECO:0000256" key="1">
    <source>
        <dbReference type="SAM" id="MobiDB-lite"/>
    </source>
</evidence>
<protein>
    <submittedName>
        <fullName evidence="2">Uncharacterized protein</fullName>
    </submittedName>
</protein>
<feature type="region of interest" description="Disordered" evidence="1">
    <location>
        <begin position="14"/>
        <end position="93"/>
    </location>
</feature>
<feature type="compositionally biased region" description="Low complexity" evidence="1">
    <location>
        <begin position="153"/>
        <end position="174"/>
    </location>
</feature>
<feature type="region of interest" description="Disordered" evidence="1">
    <location>
        <begin position="107"/>
        <end position="176"/>
    </location>
</feature>
<sequence>MQKELRIVIALAGNGADRPGDNRQRAVDGAPASGEIPAARTAGRKTASKAGCRLMPGYRASPPTAPVAHSQSPIADPSVKSQNISVTSAPRRRAGKYSDVMVMVFGIAPPSPKPVKKRNSTRISISGEKAESRLNAPNSATQSSITRLRPKRSASGPHSSAPAVSSSNPAPNSGMSSLALSCQWVRVSGAMKPIAAVSKPVEHDHQKTADDNATLHFADGRGINKGL</sequence>